<proteinExistence type="predicted"/>
<name>A0A2J6QYR2_HYAVF</name>
<evidence type="ECO:0000313" key="4">
    <source>
        <dbReference type="Proteomes" id="UP000235786"/>
    </source>
</evidence>
<feature type="transmembrane region" description="Helical" evidence="2">
    <location>
        <begin position="230"/>
        <end position="253"/>
    </location>
</feature>
<gene>
    <name evidence="3" type="ORF">L207DRAFT_573021</name>
</gene>
<evidence type="ECO:0000256" key="2">
    <source>
        <dbReference type="SAM" id="Phobius"/>
    </source>
</evidence>
<keyword evidence="2" id="KW-0472">Membrane</keyword>
<accession>A0A2J6QYR2</accession>
<dbReference type="STRING" id="1149755.A0A2J6QYR2"/>
<keyword evidence="2" id="KW-1133">Transmembrane helix</keyword>
<dbReference type="Proteomes" id="UP000235786">
    <property type="component" value="Unassembled WGS sequence"/>
</dbReference>
<dbReference type="AlphaFoldDB" id="A0A2J6QYR2"/>
<organism evidence="3 4">
    <name type="scientific">Hyaloscypha variabilis (strain UAMH 11265 / GT02V1 / F)</name>
    <name type="common">Meliniomyces variabilis</name>
    <dbReference type="NCBI Taxonomy" id="1149755"/>
    <lineage>
        <taxon>Eukaryota</taxon>
        <taxon>Fungi</taxon>
        <taxon>Dikarya</taxon>
        <taxon>Ascomycota</taxon>
        <taxon>Pezizomycotina</taxon>
        <taxon>Leotiomycetes</taxon>
        <taxon>Helotiales</taxon>
        <taxon>Hyaloscyphaceae</taxon>
        <taxon>Hyaloscypha</taxon>
        <taxon>Hyaloscypha variabilis</taxon>
    </lineage>
</organism>
<reference evidence="3 4" key="1">
    <citation type="submission" date="2016-04" db="EMBL/GenBank/DDBJ databases">
        <title>A degradative enzymes factory behind the ericoid mycorrhizal symbiosis.</title>
        <authorList>
            <consortium name="DOE Joint Genome Institute"/>
            <person name="Martino E."/>
            <person name="Morin E."/>
            <person name="Grelet G."/>
            <person name="Kuo A."/>
            <person name="Kohler A."/>
            <person name="Daghino S."/>
            <person name="Barry K."/>
            <person name="Choi C."/>
            <person name="Cichocki N."/>
            <person name="Clum A."/>
            <person name="Copeland A."/>
            <person name="Hainaut M."/>
            <person name="Haridas S."/>
            <person name="Labutti K."/>
            <person name="Lindquist E."/>
            <person name="Lipzen A."/>
            <person name="Khouja H.-R."/>
            <person name="Murat C."/>
            <person name="Ohm R."/>
            <person name="Olson A."/>
            <person name="Spatafora J."/>
            <person name="Veneault-Fourrey C."/>
            <person name="Henrissat B."/>
            <person name="Grigoriev I."/>
            <person name="Martin F."/>
            <person name="Perotto S."/>
        </authorList>
    </citation>
    <scope>NUCLEOTIDE SEQUENCE [LARGE SCALE GENOMIC DNA]</scope>
    <source>
        <strain evidence="3 4">F</strain>
    </source>
</reference>
<evidence type="ECO:0008006" key="5">
    <source>
        <dbReference type="Google" id="ProtNLM"/>
    </source>
</evidence>
<dbReference type="OrthoDB" id="4497263at2759"/>
<keyword evidence="2" id="KW-0812">Transmembrane</keyword>
<sequence>MSTFGPIATSGTTTTFLPLTTAFSAPSACSSLFLINTDAPPQAGHDFHLYAFDIKYASVAGGGPTCQDEDIISWWDQNSNETTTTTQLGGYNMDCPAAYSTVFSLAQNTQVTTIGCCPSSYTFVSLMSEPFPGQCYTVIPAGVITYLQPGSETSVIPWTTTSSTFSSPYSLFAVQVNGYIYPNPAGTATTTTPGSAASTSNTLSSATSSSSTSSIPSASSSTGLSTGAKAGIGVAVALGVLGLAALFGAWVLIRRKRQAYTVPPAYKAFQPQDVMEKTTQRHPFEMSADTHHTAELP</sequence>
<evidence type="ECO:0000313" key="3">
    <source>
        <dbReference type="EMBL" id="PMD31379.1"/>
    </source>
</evidence>
<evidence type="ECO:0000256" key="1">
    <source>
        <dbReference type="SAM" id="MobiDB-lite"/>
    </source>
</evidence>
<protein>
    <recommendedName>
        <fullName evidence="5">LPXTG-domain-containing protein</fullName>
    </recommendedName>
</protein>
<dbReference type="EMBL" id="KZ613963">
    <property type="protein sequence ID" value="PMD31379.1"/>
    <property type="molecule type" value="Genomic_DNA"/>
</dbReference>
<keyword evidence="4" id="KW-1185">Reference proteome</keyword>
<feature type="region of interest" description="Disordered" evidence="1">
    <location>
        <begin position="190"/>
        <end position="222"/>
    </location>
</feature>